<reference evidence="3" key="1">
    <citation type="journal article" date="2017" name="Nat. Commun.">
        <title>The North American bullfrog draft genome provides insight into hormonal regulation of long noncoding RNA.</title>
        <authorList>
            <person name="Hammond S.A."/>
            <person name="Warren R.L."/>
            <person name="Vandervalk B.P."/>
            <person name="Kucuk E."/>
            <person name="Khan H."/>
            <person name="Gibb E.A."/>
            <person name="Pandoh P."/>
            <person name="Kirk H."/>
            <person name="Zhao Y."/>
            <person name="Jones M."/>
            <person name="Mungall A.J."/>
            <person name="Coope R."/>
            <person name="Pleasance S."/>
            <person name="Moore R.A."/>
            <person name="Holt R.A."/>
            <person name="Round J.M."/>
            <person name="Ohora S."/>
            <person name="Walle B.V."/>
            <person name="Veldhoen N."/>
            <person name="Helbing C.C."/>
            <person name="Birol I."/>
        </authorList>
    </citation>
    <scope>NUCLEOTIDE SEQUENCE [LARGE SCALE GENOMIC DNA]</scope>
</reference>
<accession>A0A2G9PER8</accession>
<evidence type="ECO:0000313" key="3">
    <source>
        <dbReference type="Proteomes" id="UP000228934"/>
    </source>
</evidence>
<evidence type="ECO:0000256" key="1">
    <source>
        <dbReference type="SAM" id="MobiDB-lite"/>
    </source>
</evidence>
<evidence type="ECO:0000313" key="2">
    <source>
        <dbReference type="EMBL" id="PIO01834.1"/>
    </source>
</evidence>
<feature type="region of interest" description="Disordered" evidence="1">
    <location>
        <begin position="21"/>
        <end position="51"/>
    </location>
</feature>
<sequence>MFHIPISAIKYLCAKYNFFSTKGRKDSGHQRPGTPQFRKKGKSPKPKQRRRETLLKLAKLSPQQVMGMLWKKNVISPVKVPRSSSGI</sequence>
<feature type="compositionally biased region" description="Basic residues" evidence="1">
    <location>
        <begin position="37"/>
        <end position="50"/>
    </location>
</feature>
<keyword evidence="3" id="KW-1185">Reference proteome</keyword>
<dbReference type="EMBL" id="KV922718">
    <property type="protein sequence ID" value="PIO01834.1"/>
    <property type="molecule type" value="Genomic_DNA"/>
</dbReference>
<dbReference type="Proteomes" id="UP000228934">
    <property type="component" value="Unassembled WGS sequence"/>
</dbReference>
<gene>
    <name evidence="2" type="ORF">AB205_0189550</name>
</gene>
<dbReference type="AlphaFoldDB" id="A0A2G9PER8"/>
<proteinExistence type="predicted"/>
<name>A0A2G9PER8_AQUCT</name>
<organism evidence="2 3">
    <name type="scientific">Aquarana catesbeiana</name>
    <name type="common">American bullfrog</name>
    <name type="synonym">Rana catesbeiana</name>
    <dbReference type="NCBI Taxonomy" id="8400"/>
    <lineage>
        <taxon>Eukaryota</taxon>
        <taxon>Metazoa</taxon>
        <taxon>Chordata</taxon>
        <taxon>Craniata</taxon>
        <taxon>Vertebrata</taxon>
        <taxon>Euteleostomi</taxon>
        <taxon>Amphibia</taxon>
        <taxon>Batrachia</taxon>
        <taxon>Anura</taxon>
        <taxon>Neobatrachia</taxon>
        <taxon>Ranoidea</taxon>
        <taxon>Ranidae</taxon>
        <taxon>Aquarana</taxon>
    </lineage>
</organism>
<protein>
    <submittedName>
        <fullName evidence="2">Uncharacterized protein</fullName>
    </submittedName>
</protein>